<gene>
    <name evidence="2" type="ORF">JOC83_002434</name>
</gene>
<dbReference type="Gene3D" id="3.10.129.10">
    <property type="entry name" value="Hotdog Thioesterase"/>
    <property type="match status" value="1"/>
</dbReference>
<dbReference type="SUPFAM" id="SSF54637">
    <property type="entry name" value="Thioesterase/thiol ester dehydrase-isomerase"/>
    <property type="match status" value="1"/>
</dbReference>
<dbReference type="Proteomes" id="UP000809829">
    <property type="component" value="Unassembled WGS sequence"/>
</dbReference>
<evidence type="ECO:0000313" key="2">
    <source>
        <dbReference type="EMBL" id="MBM7703585.1"/>
    </source>
</evidence>
<comment type="caution">
    <text evidence="2">The sequence shown here is derived from an EMBL/GenBank/DDBJ whole genome shotgun (WGS) entry which is preliminary data.</text>
</comment>
<dbReference type="EMBL" id="JAFBFC010000004">
    <property type="protein sequence ID" value="MBM7703585.1"/>
    <property type="molecule type" value="Genomic_DNA"/>
</dbReference>
<proteinExistence type="predicted"/>
<name>A0ABS2QVS9_9BACI</name>
<feature type="domain" description="FAS1-like dehydratase" evidence="1">
    <location>
        <begin position="51"/>
        <end position="105"/>
    </location>
</feature>
<evidence type="ECO:0000259" key="1">
    <source>
        <dbReference type="Pfam" id="PF13452"/>
    </source>
</evidence>
<protein>
    <recommendedName>
        <fullName evidence="1">FAS1-like dehydratase domain-containing protein</fullName>
    </recommendedName>
</protein>
<dbReference type="Pfam" id="PF13452">
    <property type="entry name" value="FAS1_DH_region"/>
    <property type="match status" value="1"/>
</dbReference>
<reference evidence="2 3" key="1">
    <citation type="submission" date="2021-01" db="EMBL/GenBank/DDBJ databases">
        <title>Genomic Encyclopedia of Type Strains, Phase IV (KMG-IV): sequencing the most valuable type-strain genomes for metagenomic binning, comparative biology and taxonomic classification.</title>
        <authorList>
            <person name="Goeker M."/>
        </authorList>
    </citation>
    <scope>NUCLEOTIDE SEQUENCE [LARGE SCALE GENOMIC DNA]</scope>
    <source>
        <strain evidence="2 3">DSM 104297</strain>
    </source>
</reference>
<keyword evidence="3" id="KW-1185">Reference proteome</keyword>
<sequence length="124" mass="14004">MTQLLEGKKSEVVNVTVTEEMVKDYLKAIGADSESLYIPVTMPFIFWHKLDTPWLHNVGTLVHGEQSFVTHQPLAIGQTYQCQVRVNRARTKGSMQFLEHVLEVKSDEQLICESISTIIVMGGK</sequence>
<dbReference type="RefSeq" id="WP_205187552.1">
    <property type="nucleotide sequence ID" value="NZ_JAFBFC010000004.1"/>
</dbReference>
<dbReference type="InterPro" id="IPR029069">
    <property type="entry name" value="HotDog_dom_sf"/>
</dbReference>
<dbReference type="InterPro" id="IPR039569">
    <property type="entry name" value="FAS1-like_DH_region"/>
</dbReference>
<accession>A0ABS2QVS9</accession>
<organism evidence="2 3">
    <name type="scientific">Priestia iocasae</name>
    <dbReference type="NCBI Taxonomy" id="2291674"/>
    <lineage>
        <taxon>Bacteria</taxon>
        <taxon>Bacillati</taxon>
        <taxon>Bacillota</taxon>
        <taxon>Bacilli</taxon>
        <taxon>Bacillales</taxon>
        <taxon>Bacillaceae</taxon>
        <taxon>Priestia</taxon>
    </lineage>
</organism>
<evidence type="ECO:0000313" key="3">
    <source>
        <dbReference type="Proteomes" id="UP000809829"/>
    </source>
</evidence>